<dbReference type="EMBL" id="CAJVPW010010503">
    <property type="protein sequence ID" value="CAG8616142.1"/>
    <property type="molecule type" value="Genomic_DNA"/>
</dbReference>
<name>A0ACA9MWE3_9GLOM</name>
<protein>
    <submittedName>
        <fullName evidence="1">8649_t:CDS:1</fullName>
    </submittedName>
</protein>
<keyword evidence="2" id="KW-1185">Reference proteome</keyword>
<reference evidence="1" key="1">
    <citation type="submission" date="2021-06" db="EMBL/GenBank/DDBJ databases">
        <authorList>
            <person name="Kallberg Y."/>
            <person name="Tangrot J."/>
            <person name="Rosling A."/>
        </authorList>
    </citation>
    <scope>NUCLEOTIDE SEQUENCE</scope>
    <source>
        <strain evidence="1">28 12/20/2015</strain>
    </source>
</reference>
<sequence length="123" mass="13989">YIRIGCDLTEGTNIKEAFQNLSGTSVACIDFLLTVGWALKENMKFGNKGARKHITKKVLQYLQGFFLAGNLEAADHYSFEDMHANFEDLTRNSELSFEEIPTAKTIKGWIRRYNASFKKEASK</sequence>
<proteinExistence type="predicted"/>
<dbReference type="Proteomes" id="UP000789366">
    <property type="component" value="Unassembled WGS sequence"/>
</dbReference>
<gene>
    <name evidence="1" type="ORF">SPELUC_LOCUS7689</name>
</gene>
<accession>A0ACA9MWE3</accession>
<feature type="non-terminal residue" evidence="1">
    <location>
        <position position="1"/>
    </location>
</feature>
<evidence type="ECO:0000313" key="1">
    <source>
        <dbReference type="EMBL" id="CAG8616142.1"/>
    </source>
</evidence>
<organism evidence="1 2">
    <name type="scientific">Cetraspora pellucida</name>
    <dbReference type="NCBI Taxonomy" id="1433469"/>
    <lineage>
        <taxon>Eukaryota</taxon>
        <taxon>Fungi</taxon>
        <taxon>Fungi incertae sedis</taxon>
        <taxon>Mucoromycota</taxon>
        <taxon>Glomeromycotina</taxon>
        <taxon>Glomeromycetes</taxon>
        <taxon>Diversisporales</taxon>
        <taxon>Gigasporaceae</taxon>
        <taxon>Cetraspora</taxon>
    </lineage>
</organism>
<comment type="caution">
    <text evidence="1">The sequence shown here is derived from an EMBL/GenBank/DDBJ whole genome shotgun (WGS) entry which is preliminary data.</text>
</comment>
<evidence type="ECO:0000313" key="2">
    <source>
        <dbReference type="Proteomes" id="UP000789366"/>
    </source>
</evidence>